<dbReference type="GO" id="GO:0016779">
    <property type="term" value="F:nucleotidyltransferase activity"/>
    <property type="evidence" value="ECO:0007669"/>
    <property type="project" value="UniProtKB-KW"/>
</dbReference>
<keyword evidence="2" id="KW-0548">Nucleotidyltransferase</keyword>
<dbReference type="InterPro" id="IPR025877">
    <property type="entry name" value="MobA-like_NTP_Trfase"/>
</dbReference>
<dbReference type="Gene3D" id="3.90.550.10">
    <property type="entry name" value="Spore Coat Polysaccharide Biosynthesis Protein SpsA, Chain A"/>
    <property type="match status" value="1"/>
</dbReference>
<dbReference type="PANTHER" id="PTHR43584">
    <property type="entry name" value="NUCLEOTIDYL TRANSFERASE"/>
    <property type="match status" value="1"/>
</dbReference>
<comment type="caution">
    <text evidence="4">The sequence shown here is derived from an EMBL/GenBank/DDBJ whole genome shotgun (WGS) entry which is preliminary data.</text>
</comment>
<dbReference type="CDD" id="cd02523">
    <property type="entry name" value="PC_cytidylyltransferase"/>
    <property type="match status" value="1"/>
</dbReference>
<evidence type="ECO:0000256" key="2">
    <source>
        <dbReference type="ARBA" id="ARBA00022695"/>
    </source>
</evidence>
<name>A0A0F9J6S8_9ZZZZ</name>
<dbReference type="InterPro" id="IPR050065">
    <property type="entry name" value="GlmU-like"/>
</dbReference>
<dbReference type="Pfam" id="PF12804">
    <property type="entry name" value="NTP_transf_3"/>
    <property type="match status" value="1"/>
</dbReference>
<dbReference type="InterPro" id="IPR029044">
    <property type="entry name" value="Nucleotide-diphossugar_trans"/>
</dbReference>
<evidence type="ECO:0000256" key="1">
    <source>
        <dbReference type="ARBA" id="ARBA00022679"/>
    </source>
</evidence>
<keyword evidence="1" id="KW-0808">Transferase</keyword>
<proteinExistence type="predicted"/>
<reference evidence="4" key="1">
    <citation type="journal article" date="2015" name="Nature">
        <title>Complex archaea that bridge the gap between prokaryotes and eukaryotes.</title>
        <authorList>
            <person name="Spang A."/>
            <person name="Saw J.H."/>
            <person name="Jorgensen S.L."/>
            <person name="Zaremba-Niedzwiedzka K."/>
            <person name="Martijn J."/>
            <person name="Lind A.E."/>
            <person name="van Eijk R."/>
            <person name="Schleper C."/>
            <person name="Guy L."/>
            <person name="Ettema T.J."/>
        </authorList>
    </citation>
    <scope>NUCLEOTIDE SEQUENCE</scope>
</reference>
<evidence type="ECO:0000259" key="3">
    <source>
        <dbReference type="Pfam" id="PF12804"/>
    </source>
</evidence>
<evidence type="ECO:0000313" key="4">
    <source>
        <dbReference type="EMBL" id="KKM01591.1"/>
    </source>
</evidence>
<sequence>MRRPVVIILLAGIGGRLGLPYPKGLTPLTDGETIFSRQLSIFRRFGLTVMGVVGFKKELIMEADPGVLYAYNPNFDITNTSKSLLCGLQHIRHENVLWINGDVVFEPEIIERMLHEEGSWVAVNNALVGKEEVKYAVDDKGYISAISKEVKNPLGEALGINLIQSKYLNTFKKKLETADSQDYFERGMELLIEDQGPVFRPLPIGELFCIEVDFQEDLDQARHTISDPKRR</sequence>
<accession>A0A0F9J6S8</accession>
<dbReference type="PANTHER" id="PTHR43584:SF8">
    <property type="entry name" value="N-ACETYLMURAMATE ALPHA-1-PHOSPHATE URIDYLYLTRANSFERASE"/>
    <property type="match status" value="1"/>
</dbReference>
<dbReference type="SUPFAM" id="SSF53448">
    <property type="entry name" value="Nucleotide-diphospho-sugar transferases"/>
    <property type="match status" value="1"/>
</dbReference>
<organism evidence="4">
    <name type="scientific">marine sediment metagenome</name>
    <dbReference type="NCBI Taxonomy" id="412755"/>
    <lineage>
        <taxon>unclassified sequences</taxon>
        <taxon>metagenomes</taxon>
        <taxon>ecological metagenomes</taxon>
    </lineage>
</organism>
<gene>
    <name evidence="4" type="ORF">LCGC14_1792900</name>
</gene>
<dbReference type="AlphaFoldDB" id="A0A0F9J6S8"/>
<protein>
    <recommendedName>
        <fullName evidence="3">MobA-like NTP transferase domain-containing protein</fullName>
    </recommendedName>
</protein>
<feature type="domain" description="MobA-like NTP transferase" evidence="3">
    <location>
        <begin position="6"/>
        <end position="123"/>
    </location>
</feature>
<dbReference type="EMBL" id="LAZR01017156">
    <property type="protein sequence ID" value="KKM01591.1"/>
    <property type="molecule type" value="Genomic_DNA"/>
</dbReference>